<evidence type="ECO:0000313" key="1">
    <source>
        <dbReference type="EMBL" id="JAD76236.1"/>
    </source>
</evidence>
<dbReference type="EMBL" id="GBRH01221659">
    <property type="protein sequence ID" value="JAD76236.1"/>
    <property type="molecule type" value="Transcribed_RNA"/>
</dbReference>
<proteinExistence type="predicted"/>
<dbReference type="AlphaFoldDB" id="A0A0A9CKX8"/>
<reference evidence="1" key="1">
    <citation type="submission" date="2014-09" db="EMBL/GenBank/DDBJ databases">
        <authorList>
            <person name="Magalhaes I.L.F."/>
            <person name="Oliveira U."/>
            <person name="Santos F.R."/>
            <person name="Vidigal T.H.D.A."/>
            <person name="Brescovit A.D."/>
            <person name="Santos A.J."/>
        </authorList>
    </citation>
    <scope>NUCLEOTIDE SEQUENCE</scope>
    <source>
        <tissue evidence="1">Shoot tissue taken approximately 20 cm above the soil surface</tissue>
    </source>
</reference>
<sequence length="78" mass="8408">MEGSHGAGPCHSVPPSEFSLHLALVGSFCFSFRLEERGFVSDSVNKIFSLYFATMDVKSPSEQMVSAGVEHSIALGEQ</sequence>
<organism evidence="1">
    <name type="scientific">Arundo donax</name>
    <name type="common">Giant reed</name>
    <name type="synonym">Donax arundinaceus</name>
    <dbReference type="NCBI Taxonomy" id="35708"/>
    <lineage>
        <taxon>Eukaryota</taxon>
        <taxon>Viridiplantae</taxon>
        <taxon>Streptophyta</taxon>
        <taxon>Embryophyta</taxon>
        <taxon>Tracheophyta</taxon>
        <taxon>Spermatophyta</taxon>
        <taxon>Magnoliopsida</taxon>
        <taxon>Liliopsida</taxon>
        <taxon>Poales</taxon>
        <taxon>Poaceae</taxon>
        <taxon>PACMAD clade</taxon>
        <taxon>Arundinoideae</taxon>
        <taxon>Arundineae</taxon>
        <taxon>Arundo</taxon>
    </lineage>
</organism>
<reference evidence="1" key="2">
    <citation type="journal article" date="2015" name="Data Brief">
        <title>Shoot transcriptome of the giant reed, Arundo donax.</title>
        <authorList>
            <person name="Barrero R.A."/>
            <person name="Guerrero F.D."/>
            <person name="Moolhuijzen P."/>
            <person name="Goolsby J.A."/>
            <person name="Tidwell J."/>
            <person name="Bellgard S.E."/>
            <person name="Bellgard M.I."/>
        </authorList>
    </citation>
    <scope>NUCLEOTIDE SEQUENCE</scope>
    <source>
        <tissue evidence="1">Shoot tissue taken approximately 20 cm above the soil surface</tissue>
    </source>
</reference>
<name>A0A0A9CKX8_ARUDO</name>
<accession>A0A0A9CKX8</accession>
<protein>
    <submittedName>
        <fullName evidence="1">Uncharacterized protein</fullName>
    </submittedName>
</protein>